<evidence type="ECO:0000256" key="2">
    <source>
        <dbReference type="SAM" id="Phobius"/>
    </source>
</evidence>
<dbReference type="Proteomes" id="UP000000600">
    <property type="component" value="Unassembled WGS sequence"/>
</dbReference>
<organism evidence="3 4">
    <name type="scientific">Paramecium tetraurelia</name>
    <dbReference type="NCBI Taxonomy" id="5888"/>
    <lineage>
        <taxon>Eukaryota</taxon>
        <taxon>Sar</taxon>
        <taxon>Alveolata</taxon>
        <taxon>Ciliophora</taxon>
        <taxon>Intramacronucleata</taxon>
        <taxon>Oligohymenophorea</taxon>
        <taxon>Peniculida</taxon>
        <taxon>Parameciidae</taxon>
        <taxon>Paramecium</taxon>
    </lineage>
</organism>
<keyword evidence="2" id="KW-1133">Transmembrane helix</keyword>
<evidence type="ECO:0000256" key="1">
    <source>
        <dbReference type="SAM" id="MobiDB-lite"/>
    </source>
</evidence>
<dbReference type="AlphaFoldDB" id="A0D2V5"/>
<dbReference type="RefSeq" id="XP_001444769.1">
    <property type="nucleotide sequence ID" value="XM_001444732.1"/>
</dbReference>
<proteinExistence type="predicted"/>
<protein>
    <recommendedName>
        <fullName evidence="5">TRP C-terminal domain-containing protein</fullName>
    </recommendedName>
</protein>
<feature type="transmembrane region" description="Helical" evidence="2">
    <location>
        <begin position="476"/>
        <end position="496"/>
    </location>
</feature>
<dbReference type="KEGG" id="ptm:GSPATT00039199001"/>
<dbReference type="HOGENOM" id="CLU_032191_0_0_1"/>
<gene>
    <name evidence="3" type="ORF">GSPATT00039199001</name>
</gene>
<feature type="transmembrane region" description="Helical" evidence="2">
    <location>
        <begin position="366"/>
        <end position="383"/>
    </location>
</feature>
<feature type="transmembrane region" description="Helical" evidence="2">
    <location>
        <begin position="445"/>
        <end position="464"/>
    </location>
</feature>
<accession>A0D2V5</accession>
<feature type="compositionally biased region" description="Polar residues" evidence="1">
    <location>
        <begin position="581"/>
        <end position="598"/>
    </location>
</feature>
<dbReference type="OMA" id="EYIQSAQ"/>
<dbReference type="GeneID" id="5030553"/>
<feature type="transmembrane region" description="Helical" evidence="2">
    <location>
        <begin position="249"/>
        <end position="272"/>
    </location>
</feature>
<name>A0D2V5_PARTE</name>
<dbReference type="InParanoid" id="A0D2V5"/>
<feature type="transmembrane region" description="Helical" evidence="2">
    <location>
        <begin position="420"/>
        <end position="439"/>
    </location>
</feature>
<reference evidence="3 4" key="1">
    <citation type="journal article" date="2006" name="Nature">
        <title>Global trends of whole-genome duplications revealed by the ciliate Paramecium tetraurelia.</title>
        <authorList>
            <consortium name="Genoscope"/>
            <person name="Aury J.-M."/>
            <person name="Jaillon O."/>
            <person name="Duret L."/>
            <person name="Noel B."/>
            <person name="Jubin C."/>
            <person name="Porcel B.M."/>
            <person name="Segurens B."/>
            <person name="Daubin V."/>
            <person name="Anthouard V."/>
            <person name="Aiach N."/>
            <person name="Arnaiz O."/>
            <person name="Billaut A."/>
            <person name="Beisson J."/>
            <person name="Blanc I."/>
            <person name="Bouhouche K."/>
            <person name="Camara F."/>
            <person name="Duharcourt S."/>
            <person name="Guigo R."/>
            <person name="Gogendeau D."/>
            <person name="Katinka M."/>
            <person name="Keller A.-M."/>
            <person name="Kissmehl R."/>
            <person name="Klotz C."/>
            <person name="Koll F."/>
            <person name="Le Moue A."/>
            <person name="Lepere C."/>
            <person name="Malinsky S."/>
            <person name="Nowacki M."/>
            <person name="Nowak J.K."/>
            <person name="Plattner H."/>
            <person name="Poulain J."/>
            <person name="Ruiz F."/>
            <person name="Serrano V."/>
            <person name="Zagulski M."/>
            <person name="Dessen P."/>
            <person name="Betermier M."/>
            <person name="Weissenbach J."/>
            <person name="Scarpelli C."/>
            <person name="Schachter V."/>
            <person name="Sperling L."/>
            <person name="Meyer E."/>
            <person name="Cohen J."/>
            <person name="Wincker P."/>
        </authorList>
    </citation>
    <scope>NUCLEOTIDE SEQUENCE [LARGE SCALE GENOMIC DNA]</scope>
    <source>
        <strain evidence="3 4">Stock d4-2</strain>
    </source>
</reference>
<evidence type="ECO:0000313" key="4">
    <source>
        <dbReference type="Proteomes" id="UP000000600"/>
    </source>
</evidence>
<dbReference type="EMBL" id="CT868265">
    <property type="protein sequence ID" value="CAK77372.1"/>
    <property type="molecule type" value="Genomic_DNA"/>
</dbReference>
<dbReference type="PANTHER" id="PTHR38934:SF6">
    <property type="entry name" value="CHROMOSOME UNDETERMINED SCAFFOLD_176, WHOLE GENOME SHOTGUN SEQUENCE"/>
    <property type="match status" value="1"/>
</dbReference>
<keyword evidence="2" id="KW-0472">Membrane</keyword>
<feature type="transmembrane region" description="Helical" evidence="2">
    <location>
        <begin position="337"/>
        <end position="354"/>
    </location>
</feature>
<dbReference type="PANTHER" id="PTHR38934">
    <property type="entry name" value="HYPHALLY REGULATED CELL WALL PROTEIN 1"/>
    <property type="match status" value="1"/>
</dbReference>
<evidence type="ECO:0008006" key="5">
    <source>
        <dbReference type="Google" id="ProtNLM"/>
    </source>
</evidence>
<sequence length="598" mass="70904">MSSVDDQNQNNGDGLRILNVIQQFSDNEFNQMKFYQELANNTYDLKLVSQYQLQILCNSAKITIDNMEITDYNYNCTQVDDLTCKLQFDFKKSIYQYNTIHALLQFTNSMKRLLVEKNDKSVKYDITPREFIILNQNDKKQQEYIQSAQQSFNLFFLIMIPVSIIFNLFNYLWAVLEILSWINNFYFLNVNYPFNVELFFLNSNWSSFINFPTFQELNQPGCSYYFEAPKRFMNKGIDPLFFNNIQIPFMFILSSILIFLINYLFYSFFSLLDDALKLKISLKDKHISIFNVQIKKQPHQNAIKEHEQMIVQNKYLKSITDFFKSNSTNLVNQCKSTISLCLLDITLAIFLQLFCSKNNSHIIVDSNQFLAIMTIGIIIFQCYQQYQILNIHQLKAKNKHFEEKFGIYYENINLENSFGYYYSFFGQISKILYIFFMVFYYYTPLLQVTLCYLSSSLCFIFLLYQNPYNSKKEYVIKLLSNFCLSSIILIIISFAMNDQIQVEFIEQNKIILGWMVIALVLVAIVIEFCILAFGLILQIFHFFQILWNRIQKKSKNNSNQHNEQQSEQKETRNETKKTHNKNGNQLQSRDTNFSIVLF</sequence>
<feature type="region of interest" description="Disordered" evidence="1">
    <location>
        <begin position="556"/>
        <end position="598"/>
    </location>
</feature>
<keyword evidence="2" id="KW-0812">Transmembrane</keyword>
<evidence type="ECO:0000313" key="3">
    <source>
        <dbReference type="EMBL" id="CAK77372.1"/>
    </source>
</evidence>
<feature type="compositionally biased region" description="Basic and acidic residues" evidence="1">
    <location>
        <begin position="564"/>
        <end position="577"/>
    </location>
</feature>
<feature type="transmembrane region" description="Helical" evidence="2">
    <location>
        <begin position="154"/>
        <end position="176"/>
    </location>
</feature>
<feature type="transmembrane region" description="Helical" evidence="2">
    <location>
        <begin position="516"/>
        <end position="543"/>
    </location>
</feature>
<keyword evidence="4" id="KW-1185">Reference proteome</keyword>